<dbReference type="GO" id="GO:0016020">
    <property type="term" value="C:membrane"/>
    <property type="evidence" value="ECO:0007669"/>
    <property type="project" value="UniProtKB-SubCell"/>
</dbReference>
<reference evidence="9" key="1">
    <citation type="journal article" date="2022" name="G3 (Bethesda)">
        <title>Unveiling the complete genome sequence of Alicyclobacillus acidoterrestris DSM 3922T, a taint-producing strain.</title>
        <authorList>
            <person name="Leonardo I.C."/>
            <person name="Barreto Crespo M.T."/>
            <person name="Gaspar F.B."/>
        </authorList>
    </citation>
    <scope>NUCLEOTIDE SEQUENCE [LARGE SCALE GENOMIC DNA]</scope>
    <source>
        <strain evidence="9">DSM 3922</strain>
    </source>
</reference>
<evidence type="ECO:0000256" key="5">
    <source>
        <dbReference type="ARBA" id="ARBA00022692"/>
    </source>
</evidence>
<dbReference type="RefSeq" id="WP_021297740.1">
    <property type="nucleotide sequence ID" value="NZ_AURB01000159.1"/>
</dbReference>
<organism evidence="8 9">
    <name type="scientific">Alicyclobacillus acidoterrestris (strain ATCC 49025 / DSM 3922 / CIP 106132 / NCIMB 13137 / GD3B)</name>
    <dbReference type="NCBI Taxonomy" id="1356854"/>
    <lineage>
        <taxon>Bacteria</taxon>
        <taxon>Bacillati</taxon>
        <taxon>Bacillota</taxon>
        <taxon>Bacilli</taxon>
        <taxon>Bacillales</taxon>
        <taxon>Alicyclobacillaceae</taxon>
        <taxon>Alicyclobacillus</taxon>
    </lineage>
</organism>
<comment type="subcellular location">
    <subcellularLocation>
        <location evidence="1">Membrane</location>
        <topology evidence="1">Multi-pass membrane protein</topology>
    </subcellularLocation>
</comment>
<accession>T0BS05</accession>
<dbReference type="AlphaFoldDB" id="T0BS05"/>
<keyword evidence="6" id="KW-1133">Transmembrane helix</keyword>
<dbReference type="EMBL" id="CP080467">
    <property type="protein sequence ID" value="UNO47713.1"/>
    <property type="molecule type" value="Genomic_DNA"/>
</dbReference>
<evidence type="ECO:0000313" key="9">
    <source>
        <dbReference type="Proteomes" id="UP000829401"/>
    </source>
</evidence>
<evidence type="ECO:0000313" key="8">
    <source>
        <dbReference type="EMBL" id="UNO47713.1"/>
    </source>
</evidence>
<accession>A0A9E6ZG41</accession>
<dbReference type="GO" id="GO:0009847">
    <property type="term" value="P:spore germination"/>
    <property type="evidence" value="ECO:0007669"/>
    <property type="project" value="InterPro"/>
</dbReference>
<dbReference type="PANTHER" id="PTHR34975:SF2">
    <property type="entry name" value="SPORE GERMINATION PROTEIN A2"/>
    <property type="match status" value="1"/>
</dbReference>
<comment type="similarity">
    <text evidence="2">Belongs to the amino acid-polyamine-organocation (APC) superfamily. Spore germination protein (SGP) (TC 2.A.3.9) family.</text>
</comment>
<dbReference type="eggNOG" id="COG1457">
    <property type="taxonomic scope" value="Bacteria"/>
</dbReference>
<keyword evidence="3" id="KW-0813">Transport</keyword>
<evidence type="ECO:0000256" key="1">
    <source>
        <dbReference type="ARBA" id="ARBA00004141"/>
    </source>
</evidence>
<name>T0BS05_ALIAG</name>
<dbReference type="NCBIfam" id="TIGR00912">
    <property type="entry name" value="2A0309"/>
    <property type="match status" value="1"/>
</dbReference>
<dbReference type="InterPro" id="IPR004761">
    <property type="entry name" value="Spore_GerAB"/>
</dbReference>
<dbReference type="PANTHER" id="PTHR34975">
    <property type="entry name" value="SPORE GERMINATION PROTEIN A2"/>
    <property type="match status" value="1"/>
</dbReference>
<keyword evidence="5" id="KW-0812">Transmembrane</keyword>
<gene>
    <name evidence="8" type="ORF">K1I37_13555</name>
</gene>
<keyword evidence="7" id="KW-0472">Membrane</keyword>
<dbReference type="Pfam" id="PF03845">
    <property type="entry name" value="Spore_permease"/>
    <property type="match status" value="1"/>
</dbReference>
<dbReference type="Proteomes" id="UP000829401">
    <property type="component" value="Chromosome"/>
</dbReference>
<dbReference type="OrthoDB" id="2078716at2"/>
<evidence type="ECO:0000256" key="2">
    <source>
        <dbReference type="ARBA" id="ARBA00007998"/>
    </source>
</evidence>
<evidence type="ECO:0000256" key="3">
    <source>
        <dbReference type="ARBA" id="ARBA00022448"/>
    </source>
</evidence>
<evidence type="ECO:0000256" key="6">
    <source>
        <dbReference type="ARBA" id="ARBA00022989"/>
    </source>
</evidence>
<evidence type="ECO:0000256" key="7">
    <source>
        <dbReference type="ARBA" id="ARBA00023136"/>
    </source>
</evidence>
<protein>
    <submittedName>
        <fullName evidence="8">Endospore germination permease</fullName>
    </submittedName>
</protein>
<keyword evidence="9" id="KW-1185">Reference proteome</keyword>
<sequence length="376" mass="41503">MSNQSKVKVTLSNMQIFIIVIASSMAYGHFVYVHLAILFAGRNAWISLMIGCLIGILIQWIQLKLAIGQDESVIEHAITVFGKWMGRFVGVIYILFFIIIAALTVKVVEDFMGVIYPTTPPGVFLFAEFVIAAWVVHSGIEVMGRTMQLLLPLMMLLGVAASLLSTPDKDFTQIYPIFNESLLSIGQGTFVFIAMISELVGFGMIAEHAKHPERLATQSMLLILVLMLMFLAPVTGPVMVFGETVAKNLAFPTYTEIQYIRVSNIIERLDIVGVLLWTIGSFFRIAMFLFAAVKGVSQLVGAKKNTTFLIPVTLMCVAVSMSFMSSSREELYHFLGTYYLWMAPVVGVGLPLLVGTVSRLKRMVSGSNGSRQSQKA</sequence>
<keyword evidence="4" id="KW-0309">Germination</keyword>
<dbReference type="STRING" id="1356854.N007_13435"/>
<dbReference type="KEGG" id="aaco:K1I37_13555"/>
<evidence type="ECO:0000256" key="4">
    <source>
        <dbReference type="ARBA" id="ARBA00022544"/>
    </source>
</evidence>
<proteinExistence type="inferred from homology"/>